<dbReference type="AlphaFoldDB" id="A0A6V7VLX2"/>
<evidence type="ECO:0000313" key="2">
    <source>
        <dbReference type="EMBL" id="CAD2175792.1"/>
    </source>
</evidence>
<sequence>MYFILDFKNLKLRKMISLRNYSLMVFLVATIICQFGVKAPRQPRNRNRGEQNPVLQFTAQERERIRQLYENLPLNPNLVQQLDAVTNYIQYLQNQVNTLSTQIGNAHPTLLNLQTQVIL</sequence>
<keyword evidence="1" id="KW-0472">Membrane</keyword>
<dbReference type="EMBL" id="CAJEWN010000261">
    <property type="protein sequence ID" value="CAD2175792.1"/>
    <property type="molecule type" value="Genomic_DNA"/>
</dbReference>
<comment type="caution">
    <text evidence="2">The sequence shown here is derived from an EMBL/GenBank/DDBJ whole genome shotgun (WGS) entry which is preliminary data.</text>
</comment>
<organism evidence="2 3">
    <name type="scientific">Meloidogyne enterolobii</name>
    <name type="common">Root-knot nematode worm</name>
    <name type="synonym">Meloidogyne mayaguensis</name>
    <dbReference type="NCBI Taxonomy" id="390850"/>
    <lineage>
        <taxon>Eukaryota</taxon>
        <taxon>Metazoa</taxon>
        <taxon>Ecdysozoa</taxon>
        <taxon>Nematoda</taxon>
        <taxon>Chromadorea</taxon>
        <taxon>Rhabditida</taxon>
        <taxon>Tylenchina</taxon>
        <taxon>Tylenchomorpha</taxon>
        <taxon>Tylenchoidea</taxon>
        <taxon>Meloidogynidae</taxon>
        <taxon>Meloidogyninae</taxon>
        <taxon>Meloidogyne</taxon>
    </lineage>
</organism>
<dbReference type="Proteomes" id="UP000580250">
    <property type="component" value="Unassembled WGS sequence"/>
</dbReference>
<name>A0A6V7VLX2_MELEN</name>
<gene>
    <name evidence="2" type="ORF">MENT_LOCUS27541</name>
</gene>
<proteinExistence type="predicted"/>
<accession>A0A6V7VLX2</accession>
<keyword evidence="1" id="KW-1133">Transmembrane helix</keyword>
<feature type="transmembrane region" description="Helical" evidence="1">
    <location>
        <begin position="21"/>
        <end position="37"/>
    </location>
</feature>
<dbReference type="SUPFAM" id="SSF47459">
    <property type="entry name" value="HLH, helix-loop-helix DNA-binding domain"/>
    <property type="match status" value="1"/>
</dbReference>
<dbReference type="InterPro" id="IPR036638">
    <property type="entry name" value="HLH_DNA-bd_sf"/>
</dbReference>
<keyword evidence="1" id="KW-0812">Transmembrane</keyword>
<evidence type="ECO:0000256" key="1">
    <source>
        <dbReference type="SAM" id="Phobius"/>
    </source>
</evidence>
<reference evidence="2 3" key="1">
    <citation type="submission" date="2020-08" db="EMBL/GenBank/DDBJ databases">
        <authorList>
            <person name="Koutsovoulos G."/>
            <person name="Danchin GJ E."/>
        </authorList>
    </citation>
    <scope>NUCLEOTIDE SEQUENCE [LARGE SCALE GENOMIC DNA]</scope>
</reference>
<protein>
    <submittedName>
        <fullName evidence="2">Uncharacterized protein</fullName>
    </submittedName>
</protein>
<evidence type="ECO:0000313" key="3">
    <source>
        <dbReference type="Proteomes" id="UP000580250"/>
    </source>
</evidence>
<dbReference type="GO" id="GO:0046983">
    <property type="term" value="F:protein dimerization activity"/>
    <property type="evidence" value="ECO:0007669"/>
    <property type="project" value="InterPro"/>
</dbReference>